<proteinExistence type="predicted"/>
<accession>A0ABU2R7J1</accession>
<evidence type="ECO:0000256" key="2">
    <source>
        <dbReference type="PROSITE-ProRule" id="PRU00335"/>
    </source>
</evidence>
<dbReference type="Gene3D" id="1.10.357.10">
    <property type="entry name" value="Tetracycline Repressor, domain 2"/>
    <property type="match status" value="1"/>
</dbReference>
<sequence length="205" mass="22105">MSATTPAEAGQPRRDSAGSRDRLLKAASELFAEHGYDRTTARAIGKRAGVDPAMIARYFGGKAQLYIATLRMGDGSLEIVDLLHPGRIAVILDLTRRHGPNPIYQVAVRPHEDPAGQLATRAELHRRVVEPLRRRLSAEGADQPELRAELISAAFIGVVLARGSGAFDHLPDVSDERLSALLLEMLTPGPPQPKRAGGQEPDTAD</sequence>
<protein>
    <submittedName>
        <fullName evidence="5">TetR family transcriptional regulator</fullName>
    </submittedName>
</protein>
<name>A0ABU2R7J1_9ACTN</name>
<feature type="DNA-binding region" description="H-T-H motif" evidence="2">
    <location>
        <begin position="40"/>
        <end position="59"/>
    </location>
</feature>
<keyword evidence="6" id="KW-1185">Reference proteome</keyword>
<dbReference type="SUPFAM" id="SSF48498">
    <property type="entry name" value="Tetracyclin repressor-like, C-terminal domain"/>
    <property type="match status" value="1"/>
</dbReference>
<feature type="domain" description="HTH tetR-type" evidence="4">
    <location>
        <begin position="17"/>
        <end position="77"/>
    </location>
</feature>
<evidence type="ECO:0000256" key="1">
    <source>
        <dbReference type="ARBA" id="ARBA00023125"/>
    </source>
</evidence>
<feature type="region of interest" description="Disordered" evidence="3">
    <location>
        <begin position="186"/>
        <end position="205"/>
    </location>
</feature>
<dbReference type="InterPro" id="IPR050109">
    <property type="entry name" value="HTH-type_TetR-like_transc_reg"/>
</dbReference>
<feature type="compositionally biased region" description="Basic and acidic residues" evidence="3">
    <location>
        <begin position="11"/>
        <end position="20"/>
    </location>
</feature>
<dbReference type="Pfam" id="PF17920">
    <property type="entry name" value="TetR_C_16"/>
    <property type="match status" value="1"/>
</dbReference>
<evidence type="ECO:0000256" key="3">
    <source>
        <dbReference type="SAM" id="MobiDB-lite"/>
    </source>
</evidence>
<evidence type="ECO:0000313" key="5">
    <source>
        <dbReference type="EMBL" id="MDT0412656.1"/>
    </source>
</evidence>
<gene>
    <name evidence="5" type="ORF">RM698_26860</name>
</gene>
<dbReference type="InterPro" id="IPR041678">
    <property type="entry name" value="TetR_C_16"/>
</dbReference>
<comment type="caution">
    <text evidence="5">The sequence shown here is derived from an EMBL/GenBank/DDBJ whole genome shotgun (WGS) entry which is preliminary data.</text>
</comment>
<feature type="region of interest" description="Disordered" evidence="3">
    <location>
        <begin position="1"/>
        <end position="20"/>
    </location>
</feature>
<dbReference type="PANTHER" id="PTHR30055">
    <property type="entry name" value="HTH-TYPE TRANSCRIPTIONAL REGULATOR RUTR"/>
    <property type="match status" value="1"/>
</dbReference>
<dbReference type="Proteomes" id="UP001183610">
    <property type="component" value="Unassembled WGS sequence"/>
</dbReference>
<evidence type="ECO:0000259" key="4">
    <source>
        <dbReference type="PROSITE" id="PS50977"/>
    </source>
</evidence>
<dbReference type="PANTHER" id="PTHR30055:SF235">
    <property type="entry name" value="TRANSCRIPTIONAL REGULATORY PROTEIN"/>
    <property type="match status" value="1"/>
</dbReference>
<dbReference type="InterPro" id="IPR036271">
    <property type="entry name" value="Tet_transcr_reg_TetR-rel_C_sf"/>
</dbReference>
<keyword evidence="1 2" id="KW-0238">DNA-binding</keyword>
<dbReference type="Pfam" id="PF00440">
    <property type="entry name" value="TetR_N"/>
    <property type="match status" value="1"/>
</dbReference>
<dbReference type="PROSITE" id="PS50977">
    <property type="entry name" value="HTH_TETR_2"/>
    <property type="match status" value="1"/>
</dbReference>
<dbReference type="InterPro" id="IPR001647">
    <property type="entry name" value="HTH_TetR"/>
</dbReference>
<dbReference type="RefSeq" id="WP_010278891.1">
    <property type="nucleotide sequence ID" value="NZ_JAVRET010000090.1"/>
</dbReference>
<evidence type="ECO:0000313" key="6">
    <source>
        <dbReference type="Proteomes" id="UP001183610"/>
    </source>
</evidence>
<dbReference type="SUPFAM" id="SSF46689">
    <property type="entry name" value="Homeodomain-like"/>
    <property type="match status" value="1"/>
</dbReference>
<dbReference type="EMBL" id="JAVRET010000090">
    <property type="protein sequence ID" value="MDT0412656.1"/>
    <property type="molecule type" value="Genomic_DNA"/>
</dbReference>
<organism evidence="5 6">
    <name type="scientific">Streptomyces evansiae</name>
    <dbReference type="NCBI Taxonomy" id="3075535"/>
    <lineage>
        <taxon>Bacteria</taxon>
        <taxon>Bacillati</taxon>
        <taxon>Actinomycetota</taxon>
        <taxon>Actinomycetes</taxon>
        <taxon>Kitasatosporales</taxon>
        <taxon>Streptomycetaceae</taxon>
        <taxon>Streptomyces</taxon>
    </lineage>
</organism>
<dbReference type="PRINTS" id="PR00455">
    <property type="entry name" value="HTHTETR"/>
</dbReference>
<reference evidence="6" key="1">
    <citation type="submission" date="2023-07" db="EMBL/GenBank/DDBJ databases">
        <title>30 novel species of actinomycetes from the DSMZ collection.</title>
        <authorList>
            <person name="Nouioui I."/>
        </authorList>
    </citation>
    <scope>NUCLEOTIDE SEQUENCE [LARGE SCALE GENOMIC DNA]</scope>
    <source>
        <strain evidence="6">DSM 41979</strain>
    </source>
</reference>
<dbReference type="InterPro" id="IPR009057">
    <property type="entry name" value="Homeodomain-like_sf"/>
</dbReference>